<feature type="active site" description="Nucleophile" evidence="8">
    <location>
        <position position="204"/>
    </location>
</feature>
<evidence type="ECO:0000256" key="1">
    <source>
        <dbReference type="ARBA" id="ARBA00006774"/>
    </source>
</evidence>
<dbReference type="GO" id="GO:0004042">
    <property type="term" value="F:L-glutamate N-acetyltransferase activity"/>
    <property type="evidence" value="ECO:0007669"/>
    <property type="project" value="UniProtKB-UniRule"/>
</dbReference>
<feature type="binding site" evidence="8">
    <location>
        <position position="420"/>
    </location>
    <ligand>
        <name>substrate</name>
    </ligand>
</feature>
<dbReference type="SUPFAM" id="SSF56266">
    <property type="entry name" value="DmpA/ArgJ-like"/>
    <property type="match status" value="1"/>
</dbReference>
<dbReference type="PANTHER" id="PTHR23100:SF0">
    <property type="entry name" value="ARGININE BIOSYNTHESIS BIFUNCTIONAL PROTEIN ARGJ, MITOCHONDRIAL"/>
    <property type="match status" value="1"/>
</dbReference>
<keyword evidence="6 8" id="KW-0068">Autocatalytic cleavage</keyword>
<feature type="binding site" evidence="8">
    <location>
        <position position="415"/>
    </location>
    <ligand>
        <name>substrate</name>
    </ligand>
</feature>
<dbReference type="EMBL" id="CADCTC010000264">
    <property type="protein sequence ID" value="CAA9294676.1"/>
    <property type="molecule type" value="Genomic_DNA"/>
</dbReference>
<dbReference type="Pfam" id="PF01960">
    <property type="entry name" value="ArgJ"/>
    <property type="match status" value="1"/>
</dbReference>
<dbReference type="GO" id="GO:0006526">
    <property type="term" value="P:L-arginine biosynthetic process"/>
    <property type="evidence" value="ECO:0007669"/>
    <property type="project" value="UniProtKB-UniRule"/>
</dbReference>
<dbReference type="UniPathway" id="UPA00068">
    <property type="reaction ID" value="UER00106"/>
</dbReference>
<feature type="chain" id="PRO_5027183168" description="Arginine biosynthesis bifunctional protein ArgJ beta chain" evidence="8">
    <location>
        <begin position="204"/>
        <end position="420"/>
    </location>
</feature>
<feature type="site" description="Cleavage; by autolysis" evidence="8">
    <location>
        <begin position="203"/>
        <end position="204"/>
    </location>
</feature>
<comment type="catalytic activity">
    <reaction evidence="8">
        <text>L-glutamate + acetyl-CoA = N-acetyl-L-glutamate + CoA + H(+)</text>
        <dbReference type="Rhea" id="RHEA:24292"/>
        <dbReference type="ChEBI" id="CHEBI:15378"/>
        <dbReference type="ChEBI" id="CHEBI:29985"/>
        <dbReference type="ChEBI" id="CHEBI:44337"/>
        <dbReference type="ChEBI" id="CHEBI:57287"/>
        <dbReference type="ChEBI" id="CHEBI:57288"/>
        <dbReference type="EC" id="2.3.1.1"/>
    </reaction>
</comment>
<sequence length="420" mass="43083">MATTVAGSPAPVEQFAADITAARSFLADGGTCGLKASGRRDVGCVISERPSTAAGTFTSNKVKAAPVLVCQEVLSSGAGAQAIVFNSGNANAATGQQCLENGRVMQRLLAEGPGRTHGIAPERVLVASTGVIGVQLDMDKLRHGISALRPSASNGERAVEAMMTTDTVPKTAAARFDVAGQAVTVAGMAKGAAMIAPQMVPHATMLAFMGTDAAVDSAYLQRTLTAAVEDSFNMVIVDGDTSTNDTALLLANGAAWPDGRPPLDGSQPECAAFEAAVRSVCLRLAQAMARDGEGAGKFIEVRVEGASTPEDARKVARSIAGSNLTKAAVLGADPNWGRIACAAGYAEAELDPNKLEIAIGGITLVRAGLALAYDEAAASNKMKGDEVRLYANLHLGDGAATAWGCDLTPEYVRLNSEYTT</sequence>
<dbReference type="Gene3D" id="3.60.70.12">
    <property type="entry name" value="L-amino peptidase D-ALA esterase/amidase"/>
    <property type="match status" value="1"/>
</dbReference>
<reference evidence="9" key="1">
    <citation type="submission" date="2020-02" db="EMBL/GenBank/DDBJ databases">
        <authorList>
            <person name="Meier V. D."/>
        </authorList>
    </citation>
    <scope>NUCLEOTIDE SEQUENCE</scope>
    <source>
        <strain evidence="9">AVDCRST_MAG77</strain>
    </source>
</reference>
<organism evidence="9">
    <name type="scientific">uncultured Chloroflexota bacterium</name>
    <dbReference type="NCBI Taxonomy" id="166587"/>
    <lineage>
        <taxon>Bacteria</taxon>
        <taxon>Bacillati</taxon>
        <taxon>Chloroflexota</taxon>
        <taxon>environmental samples</taxon>
    </lineage>
</organism>
<accession>A0A6J4K4C2</accession>
<evidence type="ECO:0000313" key="9">
    <source>
        <dbReference type="EMBL" id="CAA9294676.1"/>
    </source>
</evidence>
<evidence type="ECO:0000256" key="3">
    <source>
        <dbReference type="ARBA" id="ARBA00022571"/>
    </source>
</evidence>
<feature type="binding site" evidence="8">
    <location>
        <position position="293"/>
    </location>
    <ligand>
        <name>substrate</name>
    </ligand>
</feature>
<feature type="binding site" evidence="8">
    <location>
        <position position="164"/>
    </location>
    <ligand>
        <name>substrate</name>
    </ligand>
</feature>
<dbReference type="NCBIfam" id="TIGR00120">
    <property type="entry name" value="ArgJ"/>
    <property type="match status" value="1"/>
</dbReference>
<feature type="site" description="Involved in the stabilization of negative charge on the oxyanion by the formation of the oxyanion hole" evidence="8">
    <location>
        <position position="129"/>
    </location>
</feature>
<gene>
    <name evidence="8" type="primary">argJ</name>
    <name evidence="9" type="ORF">AVDCRST_MAG77-5065</name>
</gene>
<keyword evidence="5 8" id="KW-0808">Transferase</keyword>
<evidence type="ECO:0000256" key="2">
    <source>
        <dbReference type="ARBA" id="ARBA00011475"/>
    </source>
</evidence>
<feature type="binding site" evidence="8">
    <location>
        <position position="204"/>
    </location>
    <ligand>
        <name>substrate</name>
    </ligand>
</feature>
<comment type="subunit">
    <text evidence="2 8">Heterotetramer of two alpha and two beta chains.</text>
</comment>
<name>A0A6J4K4C2_9CHLR</name>
<proteinExistence type="inferred from homology"/>
<dbReference type="EC" id="2.3.1.35" evidence="8"/>
<dbReference type="CDD" id="cd02152">
    <property type="entry name" value="OAT"/>
    <property type="match status" value="1"/>
</dbReference>
<keyword evidence="8" id="KW-0963">Cytoplasm</keyword>
<dbReference type="HAMAP" id="MF_01106">
    <property type="entry name" value="ArgJ"/>
    <property type="match status" value="1"/>
</dbReference>
<evidence type="ECO:0000256" key="7">
    <source>
        <dbReference type="ARBA" id="ARBA00023315"/>
    </source>
</evidence>
<dbReference type="GO" id="GO:0006592">
    <property type="term" value="P:ornithine biosynthetic process"/>
    <property type="evidence" value="ECO:0007669"/>
    <property type="project" value="TreeGrafter"/>
</dbReference>
<comment type="similarity">
    <text evidence="1 8">Belongs to the ArgJ family.</text>
</comment>
<evidence type="ECO:0000256" key="8">
    <source>
        <dbReference type="HAMAP-Rule" id="MF_01106"/>
    </source>
</evidence>
<dbReference type="InterPro" id="IPR002813">
    <property type="entry name" value="Arg_biosynth_ArgJ"/>
</dbReference>
<dbReference type="GO" id="GO:0005737">
    <property type="term" value="C:cytoplasm"/>
    <property type="evidence" value="ECO:0007669"/>
    <property type="project" value="UniProtKB-SubCell"/>
</dbReference>
<dbReference type="NCBIfam" id="NF003802">
    <property type="entry name" value="PRK05388.1"/>
    <property type="match status" value="1"/>
</dbReference>
<comment type="function">
    <text evidence="8">Catalyzes two activities which are involved in the cyclic version of arginine biosynthesis: the synthesis of N-acetylglutamate from glutamate and acetyl-CoA as the acetyl donor, and of ornithine by transacetylation between N(2)-acetylornithine and glutamate.</text>
</comment>
<dbReference type="EC" id="2.3.1.1" evidence="8"/>
<protein>
    <recommendedName>
        <fullName evidence="8">Arginine biosynthesis bifunctional protein ArgJ</fullName>
    </recommendedName>
    <domain>
        <recommendedName>
            <fullName evidence="8">Glutamate N-acetyltransferase</fullName>
            <ecNumber evidence="8">2.3.1.35</ecNumber>
        </recommendedName>
        <alternativeName>
            <fullName evidence="8">Ornithine acetyltransferase</fullName>
            <shortName evidence="8">OATase</shortName>
        </alternativeName>
        <alternativeName>
            <fullName evidence="8">Ornithine transacetylase</fullName>
        </alternativeName>
    </domain>
    <domain>
        <recommendedName>
            <fullName evidence="8">Amino-acid acetyltransferase</fullName>
            <ecNumber evidence="8">2.3.1.1</ecNumber>
        </recommendedName>
        <alternativeName>
            <fullName evidence="8">N-acetylglutamate synthase</fullName>
            <shortName evidence="8">AGSase</shortName>
        </alternativeName>
    </domain>
    <component>
        <recommendedName>
            <fullName evidence="8">Arginine biosynthesis bifunctional protein ArgJ alpha chain</fullName>
        </recommendedName>
    </component>
    <component>
        <recommendedName>
            <fullName evidence="8">Arginine biosynthesis bifunctional protein ArgJ beta chain</fullName>
        </recommendedName>
    </component>
</protein>
<keyword evidence="8" id="KW-0511">Multifunctional enzyme</keyword>
<dbReference type="GO" id="GO:0004358">
    <property type="term" value="F:L-glutamate N-acetyltransferase activity, acting on acetyl-L-ornithine as donor"/>
    <property type="evidence" value="ECO:0007669"/>
    <property type="project" value="UniProtKB-UniRule"/>
</dbReference>
<feature type="binding site" evidence="8">
    <location>
        <position position="190"/>
    </location>
    <ligand>
        <name>substrate</name>
    </ligand>
</feature>
<comment type="pathway">
    <text evidence="8">Amino-acid biosynthesis; L-arginine biosynthesis; L-ornithine and N-acetyl-L-glutamate from L-glutamate and N(2)-acetyl-L-ornithine (cyclic): step 1/1.</text>
</comment>
<feature type="site" description="Involved in the stabilization of negative charge on the oxyanion by the formation of the oxyanion hole" evidence="8">
    <location>
        <position position="130"/>
    </location>
</feature>
<keyword evidence="4 8" id="KW-0028">Amino-acid biosynthesis</keyword>
<keyword evidence="7 8" id="KW-0012">Acyltransferase</keyword>
<evidence type="ECO:0000256" key="6">
    <source>
        <dbReference type="ARBA" id="ARBA00022813"/>
    </source>
</evidence>
<dbReference type="FunFam" id="3.10.20.340:FF:000001">
    <property type="entry name" value="Arginine biosynthesis bifunctional protein ArgJ, chloroplastic"/>
    <property type="match status" value="1"/>
</dbReference>
<dbReference type="InterPro" id="IPR016117">
    <property type="entry name" value="ArgJ-like_dom_sf"/>
</dbReference>
<dbReference type="Gene3D" id="3.10.20.340">
    <property type="entry name" value="ArgJ beta chain, C-terminal domain"/>
    <property type="match status" value="1"/>
</dbReference>
<comment type="pathway">
    <text evidence="8">Amino-acid biosynthesis; L-arginine biosynthesis; N(2)-acetyl-L-ornithine from L-glutamate: step 1/4.</text>
</comment>
<keyword evidence="3 8" id="KW-0055">Arginine biosynthesis</keyword>
<dbReference type="PANTHER" id="PTHR23100">
    <property type="entry name" value="ARGININE BIOSYNTHESIS BIFUNCTIONAL PROTEIN ARGJ"/>
    <property type="match status" value="1"/>
</dbReference>
<feature type="chain" id="PRO_5027183167" description="Arginine biosynthesis bifunctional protein ArgJ alpha chain" evidence="8">
    <location>
        <begin position="1"/>
        <end position="203"/>
    </location>
</feature>
<dbReference type="InterPro" id="IPR042195">
    <property type="entry name" value="ArgJ_beta_C"/>
</dbReference>
<comment type="subcellular location">
    <subcellularLocation>
        <location evidence="8">Cytoplasm</location>
    </subcellularLocation>
</comment>
<evidence type="ECO:0000256" key="4">
    <source>
        <dbReference type="ARBA" id="ARBA00022605"/>
    </source>
</evidence>
<dbReference type="AlphaFoldDB" id="A0A6J4K4C2"/>
<comment type="catalytic activity">
    <reaction evidence="8">
        <text>N(2)-acetyl-L-ornithine + L-glutamate = N-acetyl-L-glutamate + L-ornithine</text>
        <dbReference type="Rhea" id="RHEA:15349"/>
        <dbReference type="ChEBI" id="CHEBI:29985"/>
        <dbReference type="ChEBI" id="CHEBI:44337"/>
        <dbReference type="ChEBI" id="CHEBI:46911"/>
        <dbReference type="ChEBI" id="CHEBI:57805"/>
        <dbReference type="EC" id="2.3.1.35"/>
    </reaction>
</comment>
<evidence type="ECO:0000256" key="5">
    <source>
        <dbReference type="ARBA" id="ARBA00022679"/>
    </source>
</evidence>